<dbReference type="Proteomes" id="UP000242180">
    <property type="component" value="Unassembled WGS sequence"/>
</dbReference>
<feature type="compositionally biased region" description="Basic and acidic residues" evidence="1">
    <location>
        <begin position="337"/>
        <end position="346"/>
    </location>
</feature>
<organism evidence="2 3">
    <name type="scientific">Syncephalastrum racemosum</name>
    <name type="common">Filamentous fungus</name>
    <dbReference type="NCBI Taxonomy" id="13706"/>
    <lineage>
        <taxon>Eukaryota</taxon>
        <taxon>Fungi</taxon>
        <taxon>Fungi incertae sedis</taxon>
        <taxon>Mucoromycota</taxon>
        <taxon>Mucoromycotina</taxon>
        <taxon>Mucoromycetes</taxon>
        <taxon>Mucorales</taxon>
        <taxon>Syncephalastraceae</taxon>
        <taxon>Syncephalastrum</taxon>
    </lineage>
</organism>
<accession>A0A1X2HTU8</accession>
<keyword evidence="3" id="KW-1185">Reference proteome</keyword>
<feature type="compositionally biased region" description="Low complexity" evidence="1">
    <location>
        <begin position="461"/>
        <end position="474"/>
    </location>
</feature>
<feature type="compositionally biased region" description="Basic residues" evidence="1">
    <location>
        <begin position="183"/>
        <end position="193"/>
    </location>
</feature>
<dbReference type="InParanoid" id="A0A1X2HTU8"/>
<comment type="caution">
    <text evidence="2">The sequence shown here is derived from an EMBL/GenBank/DDBJ whole genome shotgun (WGS) entry which is preliminary data.</text>
</comment>
<dbReference type="STRING" id="13706.A0A1X2HTU8"/>
<dbReference type="EMBL" id="MCGN01000001">
    <property type="protein sequence ID" value="ORZ02986.1"/>
    <property type="molecule type" value="Genomic_DNA"/>
</dbReference>
<evidence type="ECO:0000256" key="1">
    <source>
        <dbReference type="SAM" id="MobiDB-lite"/>
    </source>
</evidence>
<evidence type="ECO:0000313" key="2">
    <source>
        <dbReference type="EMBL" id="ORZ02986.1"/>
    </source>
</evidence>
<evidence type="ECO:0000313" key="3">
    <source>
        <dbReference type="Proteomes" id="UP000242180"/>
    </source>
</evidence>
<sequence>MVPSQGTDASRARLKGMFHAMQHHQHNNSQTDPSEPGLNRDQVFEAFASHADTSFDDPSQLRQVSRKGRRKSLLSAFESKLSKKASKAANESNLTLPVVSTRSSSIVHSPSSSSSSSVPKSSLRRHASSGSNSQKHHAEYYQPALRPIGSHSHRDRQASIDSDISKVSTFDLDLFSIDDPKPSQKKSSSKAGRRLSAIDTGDSKVSLRPKAKSLRDVRRSENNSNNNNSSSSWQPPADEIEMKSSLSSSHRTPRSRSRVLRSPPPPPPTDHGMEQLPSMPNVDVKQIKVELETPRSTTATGTTATHPDTAEASTKSRRTDQHLTANVLSNVKRRLSLGKDRNRAGKDAAANPSTSTSTSTSTSAGRQSLPATFLKKARSSSRTHSLAVDRRKSPTLGAESPPPPLPVAGHFGSTARRRHQSVEQYEADAPEIIPPVPPVPKHHSIAKKDSSCHLEVHHGQSRASSASSGPPAVSGDEHQPQQKQQQQLQQRSSRRSLRRKTSRHSSFGDVDDSEVEDTKTKKSSERRMSRPESVKESLTSLWRKRSISKTSKSKDKIENALPAQAAAPLSTAQTSTVRKRGKTLPGSLAAPPPVPAMPLPPMKVEPITVLIPDGGSLPFITFAFGRRHACRLYKQRRGDRGG</sequence>
<feature type="region of interest" description="Disordered" evidence="1">
    <location>
        <begin position="1"/>
        <end position="576"/>
    </location>
</feature>
<feature type="compositionally biased region" description="Low complexity" evidence="1">
    <location>
        <begin position="87"/>
        <end position="121"/>
    </location>
</feature>
<proteinExistence type="predicted"/>
<name>A0A1X2HTU8_SYNRA</name>
<dbReference type="AlphaFoldDB" id="A0A1X2HTU8"/>
<feature type="compositionally biased region" description="Basic residues" evidence="1">
    <location>
        <begin position="12"/>
        <end position="26"/>
    </location>
</feature>
<gene>
    <name evidence="2" type="ORF">BCR43DRAFT_30790</name>
</gene>
<feature type="compositionally biased region" description="Low complexity" evidence="1">
    <location>
        <begin position="222"/>
        <end position="232"/>
    </location>
</feature>
<feature type="compositionally biased region" description="Basic and acidic residues" evidence="1">
    <location>
        <begin position="446"/>
        <end position="458"/>
    </location>
</feature>
<protein>
    <submittedName>
        <fullName evidence="2">Uncharacterized protein</fullName>
    </submittedName>
</protein>
<feature type="compositionally biased region" description="Basic and acidic residues" evidence="1">
    <location>
        <begin position="516"/>
        <end position="535"/>
    </location>
</feature>
<feature type="compositionally biased region" description="Low complexity" evidence="1">
    <location>
        <begin position="297"/>
        <end position="307"/>
    </location>
</feature>
<feature type="compositionally biased region" description="Low complexity" evidence="1">
    <location>
        <begin position="353"/>
        <end position="363"/>
    </location>
</feature>
<feature type="compositionally biased region" description="Polar residues" evidence="1">
    <location>
        <begin position="159"/>
        <end position="168"/>
    </location>
</feature>
<reference evidence="2 3" key="1">
    <citation type="submission" date="2016-07" db="EMBL/GenBank/DDBJ databases">
        <title>Pervasive Adenine N6-methylation of Active Genes in Fungi.</title>
        <authorList>
            <consortium name="DOE Joint Genome Institute"/>
            <person name="Mondo S.J."/>
            <person name="Dannebaum R.O."/>
            <person name="Kuo R.C."/>
            <person name="Labutti K."/>
            <person name="Haridas S."/>
            <person name="Kuo A."/>
            <person name="Salamov A."/>
            <person name="Ahrendt S.R."/>
            <person name="Lipzen A."/>
            <person name="Sullivan W."/>
            <person name="Andreopoulos W.B."/>
            <person name="Clum A."/>
            <person name="Lindquist E."/>
            <person name="Daum C."/>
            <person name="Ramamoorthy G.K."/>
            <person name="Gryganskyi A."/>
            <person name="Culley D."/>
            <person name="Magnuson J.K."/>
            <person name="James T.Y."/>
            <person name="O'Malley M.A."/>
            <person name="Stajich J.E."/>
            <person name="Spatafora J.W."/>
            <person name="Visel A."/>
            <person name="Grigoriev I.V."/>
        </authorList>
    </citation>
    <scope>NUCLEOTIDE SEQUENCE [LARGE SCALE GENOMIC DNA]</scope>
    <source>
        <strain evidence="2 3">NRRL 2496</strain>
    </source>
</reference>
<feature type="compositionally biased region" description="Low complexity" evidence="1">
    <location>
        <begin position="481"/>
        <end position="491"/>
    </location>
</feature>
<feature type="compositionally biased region" description="Basic residues" evidence="1">
    <location>
        <begin position="492"/>
        <end position="503"/>
    </location>
</feature>